<sequence>MCSGLRLAEACGGRGHATDAPMGCSLLSASLSVNGVCSTCVAHQDGRGFDSKKTLRCCFSKTADRFACLCLFQ</sequence>
<accession>A0A9P0TIS1</accession>
<proteinExistence type="predicted"/>
<organism evidence="1 2">
    <name type="scientific">Pieris brassicae</name>
    <name type="common">White butterfly</name>
    <name type="synonym">Large white butterfly</name>
    <dbReference type="NCBI Taxonomy" id="7116"/>
    <lineage>
        <taxon>Eukaryota</taxon>
        <taxon>Metazoa</taxon>
        <taxon>Ecdysozoa</taxon>
        <taxon>Arthropoda</taxon>
        <taxon>Hexapoda</taxon>
        <taxon>Insecta</taxon>
        <taxon>Pterygota</taxon>
        <taxon>Neoptera</taxon>
        <taxon>Endopterygota</taxon>
        <taxon>Lepidoptera</taxon>
        <taxon>Glossata</taxon>
        <taxon>Ditrysia</taxon>
        <taxon>Papilionoidea</taxon>
        <taxon>Pieridae</taxon>
        <taxon>Pierinae</taxon>
        <taxon>Pieris</taxon>
    </lineage>
</organism>
<dbReference type="EMBL" id="CALOZG010000010">
    <property type="protein sequence ID" value="CAH4029993.1"/>
    <property type="molecule type" value="Genomic_DNA"/>
</dbReference>
<name>A0A9P0TIS1_PIEBR</name>
<protein>
    <submittedName>
        <fullName evidence="1">Uncharacterized protein</fullName>
    </submittedName>
</protein>
<reference evidence="1" key="1">
    <citation type="submission" date="2022-05" db="EMBL/GenBank/DDBJ databases">
        <authorList>
            <person name="Okamura Y."/>
        </authorList>
    </citation>
    <scope>NUCLEOTIDE SEQUENCE</scope>
</reference>
<keyword evidence="2" id="KW-1185">Reference proteome</keyword>
<gene>
    <name evidence="1" type="ORF">PIBRA_LOCUS6678</name>
</gene>
<evidence type="ECO:0000313" key="2">
    <source>
        <dbReference type="Proteomes" id="UP001152562"/>
    </source>
</evidence>
<dbReference type="Proteomes" id="UP001152562">
    <property type="component" value="Unassembled WGS sequence"/>
</dbReference>
<dbReference type="AlphaFoldDB" id="A0A9P0TIS1"/>
<evidence type="ECO:0000313" key="1">
    <source>
        <dbReference type="EMBL" id="CAH4029993.1"/>
    </source>
</evidence>
<comment type="caution">
    <text evidence="1">The sequence shown here is derived from an EMBL/GenBank/DDBJ whole genome shotgun (WGS) entry which is preliminary data.</text>
</comment>